<evidence type="ECO:0000256" key="1">
    <source>
        <dbReference type="ARBA" id="ARBA00001286"/>
    </source>
</evidence>
<dbReference type="SUPFAM" id="SSF46767">
    <property type="entry name" value="Methylated DNA-protein cysteine methyltransferase, C-terminal domain"/>
    <property type="match status" value="1"/>
</dbReference>
<dbReference type="GO" id="GO:0032259">
    <property type="term" value="P:methylation"/>
    <property type="evidence" value="ECO:0007669"/>
    <property type="project" value="UniProtKB-KW"/>
</dbReference>
<organism evidence="8 9">
    <name type="scientific">Candidatus Iainarchaeum sp</name>
    <dbReference type="NCBI Taxonomy" id="3101447"/>
    <lineage>
        <taxon>Archaea</taxon>
        <taxon>Candidatus Iainarchaeota</taxon>
        <taxon>Candidatus Iainarchaeia</taxon>
        <taxon>Candidatus Iainarchaeales</taxon>
        <taxon>Candidatus Iainarchaeaceae</taxon>
        <taxon>Candidatus Iainarchaeum</taxon>
    </lineage>
</organism>
<dbReference type="Proteomes" id="UP000675968">
    <property type="component" value="Unassembled WGS sequence"/>
</dbReference>
<name>A0A8T4L4D6_9ARCH</name>
<dbReference type="GO" id="GO:0006281">
    <property type="term" value="P:DNA repair"/>
    <property type="evidence" value="ECO:0007669"/>
    <property type="project" value="UniProtKB-KW"/>
</dbReference>
<keyword evidence="5" id="KW-0234">DNA repair</keyword>
<evidence type="ECO:0000313" key="9">
    <source>
        <dbReference type="Proteomes" id="UP000675968"/>
    </source>
</evidence>
<dbReference type="AlphaFoldDB" id="A0A8T4L4D6"/>
<dbReference type="PANTHER" id="PTHR10815">
    <property type="entry name" value="METHYLATED-DNA--PROTEIN-CYSTEINE METHYLTRANSFERASE"/>
    <property type="match status" value="1"/>
</dbReference>
<dbReference type="CDD" id="cd06445">
    <property type="entry name" value="ATase"/>
    <property type="match status" value="1"/>
</dbReference>
<dbReference type="Gene3D" id="1.10.10.10">
    <property type="entry name" value="Winged helix-like DNA-binding domain superfamily/Winged helix DNA-binding domain"/>
    <property type="match status" value="1"/>
</dbReference>
<evidence type="ECO:0000259" key="7">
    <source>
        <dbReference type="Pfam" id="PF01035"/>
    </source>
</evidence>
<comment type="catalytic activity">
    <reaction evidence="6">
        <text>a 6-O-methyl-2'-deoxyguanosine in DNA + L-cysteinyl-[protein] = S-methyl-L-cysteinyl-[protein] + a 2'-deoxyguanosine in DNA</text>
        <dbReference type="Rhea" id="RHEA:24000"/>
        <dbReference type="Rhea" id="RHEA-COMP:10131"/>
        <dbReference type="Rhea" id="RHEA-COMP:10132"/>
        <dbReference type="Rhea" id="RHEA-COMP:11367"/>
        <dbReference type="Rhea" id="RHEA-COMP:11368"/>
        <dbReference type="ChEBI" id="CHEBI:29950"/>
        <dbReference type="ChEBI" id="CHEBI:82612"/>
        <dbReference type="ChEBI" id="CHEBI:85445"/>
        <dbReference type="ChEBI" id="CHEBI:85448"/>
        <dbReference type="EC" id="2.1.1.63"/>
    </reaction>
</comment>
<dbReference type="InterPro" id="IPR036217">
    <property type="entry name" value="MethylDNA_cys_MeTrfase_DNAb"/>
</dbReference>
<keyword evidence="3" id="KW-0808">Transferase</keyword>
<accession>A0A8T4L4D6</accession>
<dbReference type="GO" id="GO:0003908">
    <property type="term" value="F:methylated-DNA-[protein]-cysteine S-methyltransferase activity"/>
    <property type="evidence" value="ECO:0007669"/>
    <property type="project" value="UniProtKB-EC"/>
</dbReference>
<gene>
    <name evidence="8" type="ORF">J4215_02330</name>
</gene>
<keyword evidence="2" id="KW-0489">Methyltransferase</keyword>
<dbReference type="PANTHER" id="PTHR10815:SF13">
    <property type="entry name" value="METHYLATED-DNA--PROTEIN-CYSTEINE METHYLTRANSFERASE"/>
    <property type="match status" value="1"/>
</dbReference>
<dbReference type="InterPro" id="IPR036388">
    <property type="entry name" value="WH-like_DNA-bd_sf"/>
</dbReference>
<protein>
    <submittedName>
        <fullName evidence="8">MGMT family protein</fullName>
    </submittedName>
</protein>
<evidence type="ECO:0000256" key="2">
    <source>
        <dbReference type="ARBA" id="ARBA00022603"/>
    </source>
</evidence>
<comment type="catalytic activity">
    <reaction evidence="1">
        <text>a 4-O-methyl-thymidine in DNA + L-cysteinyl-[protein] = a thymidine in DNA + S-methyl-L-cysteinyl-[protein]</text>
        <dbReference type="Rhea" id="RHEA:53428"/>
        <dbReference type="Rhea" id="RHEA-COMP:10131"/>
        <dbReference type="Rhea" id="RHEA-COMP:10132"/>
        <dbReference type="Rhea" id="RHEA-COMP:13555"/>
        <dbReference type="Rhea" id="RHEA-COMP:13556"/>
        <dbReference type="ChEBI" id="CHEBI:29950"/>
        <dbReference type="ChEBI" id="CHEBI:82612"/>
        <dbReference type="ChEBI" id="CHEBI:137386"/>
        <dbReference type="ChEBI" id="CHEBI:137387"/>
        <dbReference type="EC" id="2.1.1.63"/>
    </reaction>
</comment>
<evidence type="ECO:0000313" key="8">
    <source>
        <dbReference type="EMBL" id="MBS3061397.1"/>
    </source>
</evidence>
<dbReference type="PROSITE" id="PS00374">
    <property type="entry name" value="MGMT"/>
    <property type="match status" value="1"/>
</dbReference>
<keyword evidence="4" id="KW-0227">DNA damage</keyword>
<sequence length="104" mass="11597">MISFSEKVFAAMKRIPKGKVSTYREIAKFIGKPNAFRAVGNTCNKNPNAPRVPCHRVVKSDGRVGGYAFGEKKKILLLQNEGIKVKKGRILNFEDCLLKTSEGR</sequence>
<feature type="domain" description="Methylated-DNA-[protein]-cysteine S-methyltransferase DNA binding" evidence="7">
    <location>
        <begin position="4"/>
        <end position="83"/>
    </location>
</feature>
<proteinExistence type="predicted"/>
<evidence type="ECO:0000256" key="4">
    <source>
        <dbReference type="ARBA" id="ARBA00022763"/>
    </source>
</evidence>
<dbReference type="Pfam" id="PF01035">
    <property type="entry name" value="DNA_binding_1"/>
    <property type="match status" value="1"/>
</dbReference>
<reference evidence="8" key="2">
    <citation type="submission" date="2021-05" db="EMBL/GenBank/DDBJ databases">
        <title>Protein family content uncovers lineage relationships and bacterial pathway maintenance mechanisms in DPANN archaea.</title>
        <authorList>
            <person name="Castelle C.J."/>
            <person name="Meheust R."/>
            <person name="Jaffe A.L."/>
            <person name="Seitz K."/>
            <person name="Gong X."/>
            <person name="Baker B.J."/>
            <person name="Banfield J.F."/>
        </authorList>
    </citation>
    <scope>NUCLEOTIDE SEQUENCE</scope>
    <source>
        <strain evidence="8">RIFCSPLOWO2_01_FULL_AR10_48_17</strain>
    </source>
</reference>
<evidence type="ECO:0000256" key="5">
    <source>
        <dbReference type="ARBA" id="ARBA00023204"/>
    </source>
</evidence>
<dbReference type="EMBL" id="JAGVWC010000009">
    <property type="protein sequence ID" value="MBS3061397.1"/>
    <property type="molecule type" value="Genomic_DNA"/>
</dbReference>
<evidence type="ECO:0000256" key="3">
    <source>
        <dbReference type="ARBA" id="ARBA00022679"/>
    </source>
</evidence>
<dbReference type="InterPro" id="IPR014048">
    <property type="entry name" value="MethylDNA_cys_MeTrfase_DNA-bd"/>
</dbReference>
<dbReference type="NCBIfam" id="TIGR00589">
    <property type="entry name" value="ogt"/>
    <property type="match status" value="1"/>
</dbReference>
<comment type="caution">
    <text evidence="8">The sequence shown here is derived from an EMBL/GenBank/DDBJ whole genome shotgun (WGS) entry which is preliminary data.</text>
</comment>
<dbReference type="InterPro" id="IPR001497">
    <property type="entry name" value="MethylDNA_cys_MeTrfase_AS"/>
</dbReference>
<evidence type="ECO:0000256" key="6">
    <source>
        <dbReference type="ARBA" id="ARBA00049348"/>
    </source>
</evidence>
<reference evidence="8" key="1">
    <citation type="submission" date="2021-03" db="EMBL/GenBank/DDBJ databases">
        <authorList>
            <person name="Jaffe A."/>
        </authorList>
    </citation>
    <scope>NUCLEOTIDE SEQUENCE</scope>
    <source>
        <strain evidence="8">RIFCSPLOWO2_01_FULL_AR10_48_17</strain>
    </source>
</reference>